<dbReference type="GO" id="GO:0015074">
    <property type="term" value="P:DNA integration"/>
    <property type="evidence" value="ECO:0007669"/>
    <property type="project" value="InterPro"/>
</dbReference>
<dbReference type="PANTHER" id="PTHR46889">
    <property type="entry name" value="TRANSPOSASE INSF FOR INSERTION SEQUENCE IS3B-RELATED"/>
    <property type="match status" value="1"/>
</dbReference>
<dbReference type="Proteomes" id="UP000183255">
    <property type="component" value="Unassembled WGS sequence"/>
</dbReference>
<dbReference type="Pfam" id="PF13276">
    <property type="entry name" value="HTH_21"/>
    <property type="match status" value="1"/>
</dbReference>
<dbReference type="EMBL" id="FNDZ01000011">
    <property type="protein sequence ID" value="SDJ26344.1"/>
    <property type="molecule type" value="Genomic_DNA"/>
</dbReference>
<reference evidence="3 4" key="1">
    <citation type="submission" date="2016-10" db="EMBL/GenBank/DDBJ databases">
        <authorList>
            <person name="de Groot N.N."/>
        </authorList>
    </citation>
    <scope>NUCLEOTIDE SEQUENCE [LARGE SCALE GENOMIC DNA]</scope>
    <source>
        <strain evidence="3 4">CGMCC 1.5058</strain>
    </source>
</reference>
<organism evidence="3 4">
    <name type="scientific">Proteiniclasticum ruminis</name>
    <dbReference type="NCBI Taxonomy" id="398199"/>
    <lineage>
        <taxon>Bacteria</taxon>
        <taxon>Bacillati</taxon>
        <taxon>Bacillota</taxon>
        <taxon>Clostridia</taxon>
        <taxon>Eubacteriales</taxon>
        <taxon>Clostridiaceae</taxon>
        <taxon>Proteiniclasticum</taxon>
    </lineage>
</organism>
<dbReference type="InterPro" id="IPR048020">
    <property type="entry name" value="Transpos_IS3"/>
</dbReference>
<dbReference type="Pfam" id="PF00665">
    <property type="entry name" value="rve"/>
    <property type="match status" value="1"/>
</dbReference>
<name>A0A1G8SAX8_9CLOT</name>
<dbReference type="SUPFAM" id="SSF53098">
    <property type="entry name" value="Ribonuclease H-like"/>
    <property type="match status" value="1"/>
</dbReference>
<feature type="domain" description="Integrase catalytic" evidence="2">
    <location>
        <begin position="147"/>
        <end position="312"/>
    </location>
</feature>
<dbReference type="NCBIfam" id="NF033516">
    <property type="entry name" value="transpos_IS3"/>
    <property type="match status" value="1"/>
</dbReference>
<sequence>MKKKLKNNPILGILNTLYESGIKPRKRALFLLVRKYAEYLPIRTLCRYFSVSRSGYYKWYKRSQEDNPYEDIIRMMRNIKHAHKFESYGYRKMHKVPEKSFPLLGEKRVYRLMKENGLLSSSIHSRKKSIFRRALKSYSNLVNRHYFADAPNQILCTDITELITSEGKVFLCTVLDLYDRSILSFQIYKDQSVRLVKATIRKALEKTGTSASTIPVIFHSDRGTQFVSKQIRDLISKSNGRTSYSEPGTPGDNAAMESFFGSLKKEFVYLYDFDNIEEVQLGISAYVDFYNKIRIHSFNDYKSPYEKRMEYYASLPSI</sequence>
<evidence type="ECO:0000256" key="1">
    <source>
        <dbReference type="ARBA" id="ARBA00002286"/>
    </source>
</evidence>
<evidence type="ECO:0000313" key="4">
    <source>
        <dbReference type="Proteomes" id="UP000183255"/>
    </source>
</evidence>
<dbReference type="GO" id="GO:0003676">
    <property type="term" value="F:nucleic acid binding"/>
    <property type="evidence" value="ECO:0007669"/>
    <property type="project" value="InterPro"/>
</dbReference>
<dbReference type="InterPro" id="IPR036397">
    <property type="entry name" value="RNaseH_sf"/>
</dbReference>
<comment type="function">
    <text evidence="1">Involved in the transposition of the insertion sequence.</text>
</comment>
<dbReference type="InterPro" id="IPR012337">
    <property type="entry name" value="RNaseH-like_sf"/>
</dbReference>
<proteinExistence type="predicted"/>
<dbReference type="PANTHER" id="PTHR46889:SF5">
    <property type="entry name" value="INTEGRASE PROTEIN"/>
    <property type="match status" value="1"/>
</dbReference>
<dbReference type="InterPro" id="IPR001584">
    <property type="entry name" value="Integrase_cat-core"/>
</dbReference>
<dbReference type="Pfam" id="PF13333">
    <property type="entry name" value="rve_2"/>
    <property type="match status" value="1"/>
</dbReference>
<dbReference type="Gene3D" id="3.30.420.10">
    <property type="entry name" value="Ribonuclease H-like superfamily/Ribonuclease H"/>
    <property type="match status" value="1"/>
</dbReference>
<accession>A0A1G8SAX8</accession>
<dbReference type="InterPro" id="IPR050900">
    <property type="entry name" value="Transposase_IS3/IS150/IS904"/>
</dbReference>
<gene>
    <name evidence="3" type="ORF">SAMN05421804_11120</name>
</gene>
<dbReference type="PROSITE" id="PS50994">
    <property type="entry name" value="INTEGRASE"/>
    <property type="match status" value="1"/>
</dbReference>
<evidence type="ECO:0000313" key="3">
    <source>
        <dbReference type="EMBL" id="SDJ26344.1"/>
    </source>
</evidence>
<protein>
    <submittedName>
        <fullName evidence="3">Transposase InsO and inactivated derivatives</fullName>
    </submittedName>
</protein>
<dbReference type="RefSeq" id="WP_031577621.1">
    <property type="nucleotide sequence ID" value="NZ_FNDZ01000011.1"/>
</dbReference>
<evidence type="ECO:0000259" key="2">
    <source>
        <dbReference type="PROSITE" id="PS50994"/>
    </source>
</evidence>
<dbReference type="AlphaFoldDB" id="A0A1G8SAX8"/>
<dbReference type="InterPro" id="IPR025948">
    <property type="entry name" value="HTH-like_dom"/>
</dbReference>